<evidence type="ECO:0000259" key="2">
    <source>
        <dbReference type="SMART" id="SM00842"/>
    </source>
</evidence>
<reference evidence="4" key="1">
    <citation type="submission" date="2018-02" db="EMBL/GenBank/DDBJ databases">
        <authorList>
            <person name="Hausmann B."/>
        </authorList>
    </citation>
    <scope>NUCLEOTIDE SEQUENCE [LARGE SCALE GENOMIC DNA]</scope>
    <source>
        <strain evidence="4">Peat soil MAG SbA1</strain>
    </source>
</reference>
<dbReference type="InterPro" id="IPR018181">
    <property type="entry name" value="Heat_shock_70_CS"/>
</dbReference>
<comment type="similarity">
    <text evidence="1">Belongs to the heat shock protein 70 family.</text>
</comment>
<name>A0A2U3KI32_9BACT</name>
<dbReference type="InterPro" id="IPR003494">
    <property type="entry name" value="SHS2_FtsA"/>
</dbReference>
<organism evidence="3 4">
    <name type="scientific">Candidatus Sulfotelmatobacter kueseliae</name>
    <dbReference type="NCBI Taxonomy" id="2042962"/>
    <lineage>
        <taxon>Bacteria</taxon>
        <taxon>Pseudomonadati</taxon>
        <taxon>Acidobacteriota</taxon>
        <taxon>Terriglobia</taxon>
        <taxon>Terriglobales</taxon>
        <taxon>Candidatus Korobacteraceae</taxon>
        <taxon>Candidatus Sulfotelmatobacter</taxon>
    </lineage>
</organism>
<feature type="domain" description="SHS2" evidence="2">
    <location>
        <begin position="9"/>
        <end position="173"/>
    </location>
</feature>
<dbReference type="SMART" id="SM00842">
    <property type="entry name" value="FtsA"/>
    <property type="match status" value="1"/>
</dbReference>
<dbReference type="AlphaFoldDB" id="A0A2U3KI32"/>
<accession>A0A2U3KI32</accession>
<dbReference type="Proteomes" id="UP000238701">
    <property type="component" value="Unassembled WGS sequence"/>
</dbReference>
<dbReference type="InterPro" id="IPR043129">
    <property type="entry name" value="ATPase_NBD"/>
</dbReference>
<dbReference type="OrthoDB" id="9773403at2"/>
<dbReference type="Pfam" id="PF11104">
    <property type="entry name" value="PilM_2"/>
    <property type="match status" value="1"/>
</dbReference>
<dbReference type="CDD" id="cd24049">
    <property type="entry name" value="ASKHA_NBD_PilM"/>
    <property type="match status" value="1"/>
</dbReference>
<evidence type="ECO:0000313" key="4">
    <source>
        <dbReference type="Proteomes" id="UP000238701"/>
    </source>
</evidence>
<dbReference type="EMBL" id="OMOD01000119">
    <property type="protein sequence ID" value="SPF39311.1"/>
    <property type="molecule type" value="Genomic_DNA"/>
</dbReference>
<dbReference type="Gene3D" id="3.30.420.40">
    <property type="match status" value="2"/>
</dbReference>
<evidence type="ECO:0000256" key="1">
    <source>
        <dbReference type="ARBA" id="ARBA00007381"/>
    </source>
</evidence>
<proteinExistence type="inferred from homology"/>
<dbReference type="GO" id="GO:0051301">
    <property type="term" value="P:cell division"/>
    <property type="evidence" value="ECO:0007669"/>
    <property type="project" value="InterPro"/>
</dbReference>
<evidence type="ECO:0000313" key="3">
    <source>
        <dbReference type="EMBL" id="SPF39311.1"/>
    </source>
</evidence>
<dbReference type="SUPFAM" id="SSF53067">
    <property type="entry name" value="Actin-like ATPase domain"/>
    <property type="match status" value="2"/>
</dbReference>
<dbReference type="PANTHER" id="PTHR32432">
    <property type="entry name" value="CELL DIVISION PROTEIN FTSA-RELATED"/>
    <property type="match status" value="1"/>
</dbReference>
<dbReference type="PIRSF" id="PIRSF019169">
    <property type="entry name" value="PilM"/>
    <property type="match status" value="1"/>
</dbReference>
<protein>
    <submittedName>
        <fullName evidence="3">Type IV pilus assembly protein PilM</fullName>
    </submittedName>
</protein>
<dbReference type="PROSITE" id="PS01036">
    <property type="entry name" value="HSP70_3"/>
    <property type="match status" value="1"/>
</dbReference>
<dbReference type="PANTHER" id="PTHR32432:SF3">
    <property type="entry name" value="ETHANOLAMINE UTILIZATION PROTEIN EUTJ"/>
    <property type="match status" value="1"/>
</dbReference>
<dbReference type="NCBIfam" id="TIGR01175">
    <property type="entry name" value="pilM"/>
    <property type="match status" value="1"/>
</dbReference>
<dbReference type="InterPro" id="IPR050696">
    <property type="entry name" value="FtsA/MreB"/>
</dbReference>
<gene>
    <name evidence="3" type="ORF">SBA1_270026</name>
</gene>
<dbReference type="InterPro" id="IPR005883">
    <property type="entry name" value="PilM"/>
</dbReference>
<dbReference type="Gene3D" id="3.30.1490.300">
    <property type="match status" value="1"/>
</dbReference>
<sequence length="351" mass="37594">MFGMGSKSIVGLDVGSSSIKAVELRKKGGQIEVAHLGLEPLSSDIVVDSMIVDSGTVSSAISKLFLDNQIKTKAVATAVSGHSVIVKKISLPSMSDQELAETIEKEAAQHIPFDLADVSLDYQILSDEVGSPQMDVLLVAVKKDKILNYTNVLSMAGRTPAIVDIDALALQNCYEYNYQPSPGQVVALLNLGASVMNINIVKGTTPLFPRDVSVGGHQYTDSLQKELDLSFDDAEALKLGRKVGTVSEDAKQPILQQVTEIIVLEIQKTFDFFRASAAGEHIEKIYLAGGSSKVPGLVEALRQEFSMPVELLNPFQRVTPPAEGLGAELVEQNPGQMAVAVGLALRSFESL</sequence>